<evidence type="ECO:0000256" key="3">
    <source>
        <dbReference type="ARBA" id="ARBA00022676"/>
    </source>
</evidence>
<dbReference type="PANTHER" id="PTHR21461">
    <property type="entry name" value="GLYCOSYLTRANSFERASE FAMILY 92 PROTEIN"/>
    <property type="match status" value="1"/>
</dbReference>
<dbReference type="OrthoDB" id="2017079at2759"/>
<evidence type="ECO:0000256" key="1">
    <source>
        <dbReference type="ARBA" id="ARBA00004167"/>
    </source>
</evidence>
<organism evidence="10">
    <name type="scientific">Physcomitrium patens</name>
    <name type="common">Spreading-leaved earth moss</name>
    <name type="synonym">Physcomitrella patens</name>
    <dbReference type="NCBI Taxonomy" id="3218"/>
    <lineage>
        <taxon>Eukaryota</taxon>
        <taxon>Viridiplantae</taxon>
        <taxon>Streptophyta</taxon>
        <taxon>Embryophyta</taxon>
        <taxon>Bryophyta</taxon>
        <taxon>Bryophytina</taxon>
        <taxon>Bryopsida</taxon>
        <taxon>Funariidae</taxon>
        <taxon>Funariales</taxon>
        <taxon>Funariaceae</taxon>
        <taxon>Physcomitrium</taxon>
    </lineage>
</organism>
<dbReference type="PANTHER" id="PTHR21461:SF88">
    <property type="entry name" value="GLYCOSYLTRANSFERASE FAMILY 92 PROTEIN"/>
    <property type="match status" value="1"/>
</dbReference>
<evidence type="ECO:0000256" key="4">
    <source>
        <dbReference type="ARBA" id="ARBA00022679"/>
    </source>
</evidence>
<evidence type="ECO:0008006" key="13">
    <source>
        <dbReference type="Google" id="ProtNLM"/>
    </source>
</evidence>
<accession>A9U0F8</accession>
<dbReference type="RefSeq" id="XP_024359820.1">
    <property type="nucleotide sequence ID" value="XM_024504052.2"/>
</dbReference>
<dbReference type="Gramene" id="Pp3c21_19210V3.2">
    <property type="protein sequence ID" value="Pp3c21_19210V3.2"/>
    <property type="gene ID" value="Pp3c21_19210"/>
</dbReference>
<dbReference type="GO" id="GO:0005737">
    <property type="term" value="C:cytoplasm"/>
    <property type="evidence" value="ECO:0000318"/>
    <property type="project" value="GO_Central"/>
</dbReference>
<keyword evidence="12" id="KW-1185">Reference proteome</keyword>
<dbReference type="Proteomes" id="UP000006727">
    <property type="component" value="Chromosome 21"/>
</dbReference>
<dbReference type="CAZy" id="GT92">
    <property type="family name" value="Glycosyltransferase Family 92"/>
</dbReference>
<keyword evidence="3" id="KW-0328">Glycosyltransferase</keyword>
<evidence type="ECO:0000256" key="5">
    <source>
        <dbReference type="ARBA" id="ARBA00022692"/>
    </source>
</evidence>
<sequence length="683" mass="75365">MKRLAKHSTVQGVVFSLLFAIVLLISLSVLLNRISFGVSSNQGFNLAEVFSGSPAINASVPGAAPSLDSGGDALEIPDTDAVITSEEFGNFSSTAPVVNSPSPRDPVSNRTRTHSRSSHLVPAKSPAPVEANDDDSVEAANGEIRDNRSEGEGPKGQVGTFFDPEVRNPPPIGPESGLDGPVVDGPDEDGVSRLEPSELTKIPPELSPLPGYSGDVTVNSSPIAISSSTNGVSNQTPVLNRGDARQQRMFQPAGLPHYSFVKFSAYRQSLRTFFVNGISSYVARSFDKDKVAHTCEWHPGNGSLPLSMHTDPGAFVETTAEHIYMKSDENRGTYSPTIINCTFKVPVGANRLGGLLVLRISTGYDRWEKNLPILALEEQVNEVNIVSTPPEKIPFKYAFCGAPMHGTVRADWILHWMKYHHYLTEGSAHFFFYNLGGLANSDRPVFNEFINAGLLSITDILDPNLSWDYPTWYFHQVLLINDCLHRSRFMAERVFFFDYDEFLQVPAPDSLKMFMRRHAKEPWISFGSIYANTKDCRLPKPGESETLFERMVWRRPRPECRIQQAKYEGPPVDALHCIGPLGRRKYVANPRKTFAAGVHWVTIPKNGLDLSGNGAHILHYRSAPLPKTRLCSNNVTMDGTDDDGEASVLEDGWIQDDQVSQIFKRAKSYPIVPFIRNAAAGGF</sequence>
<dbReference type="EMBL" id="ABEU02000021">
    <property type="protein sequence ID" value="PNR32261.1"/>
    <property type="molecule type" value="Genomic_DNA"/>
</dbReference>
<dbReference type="GeneID" id="112274493"/>
<reference evidence="10 12" key="2">
    <citation type="journal article" date="2018" name="Plant J.">
        <title>The Physcomitrella patens chromosome-scale assembly reveals moss genome structure and evolution.</title>
        <authorList>
            <person name="Lang D."/>
            <person name="Ullrich K.K."/>
            <person name="Murat F."/>
            <person name="Fuchs J."/>
            <person name="Jenkins J."/>
            <person name="Haas F.B."/>
            <person name="Piednoel M."/>
            <person name="Gundlach H."/>
            <person name="Van Bel M."/>
            <person name="Meyberg R."/>
            <person name="Vives C."/>
            <person name="Morata J."/>
            <person name="Symeonidi A."/>
            <person name="Hiss M."/>
            <person name="Muchero W."/>
            <person name="Kamisugi Y."/>
            <person name="Saleh O."/>
            <person name="Blanc G."/>
            <person name="Decker E.L."/>
            <person name="van Gessel N."/>
            <person name="Grimwood J."/>
            <person name="Hayes R.D."/>
            <person name="Graham S.W."/>
            <person name="Gunter L.E."/>
            <person name="McDaniel S.F."/>
            <person name="Hoernstein S.N.W."/>
            <person name="Larsson A."/>
            <person name="Li F.W."/>
            <person name="Perroud P.F."/>
            <person name="Phillips J."/>
            <person name="Ranjan P."/>
            <person name="Rokshar D.S."/>
            <person name="Rothfels C.J."/>
            <person name="Schneider L."/>
            <person name="Shu S."/>
            <person name="Stevenson D.W."/>
            <person name="Thummler F."/>
            <person name="Tillich M."/>
            <person name="Villarreal Aguilar J.C."/>
            <person name="Widiez T."/>
            <person name="Wong G.K."/>
            <person name="Wymore A."/>
            <person name="Zhang Y."/>
            <person name="Zimmer A.D."/>
            <person name="Quatrano R.S."/>
            <person name="Mayer K.F.X."/>
            <person name="Goodstein D."/>
            <person name="Casacuberta J.M."/>
            <person name="Vandepoele K."/>
            <person name="Reski R."/>
            <person name="Cuming A.C."/>
            <person name="Tuskan G.A."/>
            <person name="Maumus F."/>
            <person name="Salse J."/>
            <person name="Schmutz J."/>
            <person name="Rensing S.A."/>
        </authorList>
    </citation>
    <scope>NUCLEOTIDE SEQUENCE [LARGE SCALE GENOMIC DNA]</scope>
    <source>
        <strain evidence="11 12">cv. Gransden 2004</strain>
    </source>
</reference>
<feature type="compositionally biased region" description="Polar residues" evidence="8">
    <location>
        <begin position="92"/>
        <end position="102"/>
    </location>
</feature>
<dbReference type="eggNOG" id="KOG4735">
    <property type="taxonomic scope" value="Eukaryota"/>
</dbReference>
<keyword evidence="7 9" id="KW-0472">Membrane</keyword>
<evidence type="ECO:0000256" key="9">
    <source>
        <dbReference type="SAM" id="Phobius"/>
    </source>
</evidence>
<feature type="compositionally biased region" description="Basic and acidic residues" evidence="8">
    <location>
        <begin position="143"/>
        <end position="153"/>
    </location>
</feature>
<dbReference type="InterPro" id="IPR008166">
    <property type="entry name" value="Glyco_transf_92"/>
</dbReference>
<dbReference type="GO" id="GO:0016020">
    <property type="term" value="C:membrane"/>
    <property type="evidence" value="ECO:0007669"/>
    <property type="project" value="UniProtKB-SubCell"/>
</dbReference>
<comment type="similarity">
    <text evidence="2">Belongs to the glycosyltransferase 92 family.</text>
</comment>
<feature type="transmembrane region" description="Helical" evidence="9">
    <location>
        <begin position="12"/>
        <end position="31"/>
    </location>
</feature>
<dbReference type="KEGG" id="ppp:112274493"/>
<dbReference type="AlphaFoldDB" id="A9U0F8"/>
<dbReference type="STRING" id="3218.A9U0F8"/>
<dbReference type="EnsemblPlants" id="Pp3c21_19210V3.1">
    <property type="protein sequence ID" value="Pp3c21_19210V3.1"/>
    <property type="gene ID" value="Pp3c21_19210"/>
</dbReference>
<evidence type="ECO:0000313" key="10">
    <source>
        <dbReference type="EMBL" id="PNR32261.1"/>
    </source>
</evidence>
<proteinExistence type="inferred from homology"/>
<evidence type="ECO:0000313" key="12">
    <source>
        <dbReference type="Proteomes" id="UP000006727"/>
    </source>
</evidence>
<evidence type="ECO:0000256" key="2">
    <source>
        <dbReference type="ARBA" id="ARBA00007647"/>
    </source>
</evidence>
<feature type="region of interest" description="Disordered" evidence="8">
    <location>
        <begin position="92"/>
        <end position="214"/>
    </location>
</feature>
<reference evidence="11" key="3">
    <citation type="submission" date="2020-12" db="UniProtKB">
        <authorList>
            <consortium name="EnsemblPlants"/>
        </authorList>
    </citation>
    <scope>IDENTIFICATION</scope>
</reference>
<dbReference type="PaxDb" id="3218-PP1S401_34V6.1"/>
<keyword evidence="5 9" id="KW-0812">Transmembrane</keyword>
<keyword evidence="4" id="KW-0808">Transferase</keyword>
<reference evidence="10 12" key="1">
    <citation type="journal article" date="2008" name="Science">
        <title>The Physcomitrella genome reveals evolutionary insights into the conquest of land by plants.</title>
        <authorList>
            <person name="Rensing S."/>
            <person name="Lang D."/>
            <person name="Zimmer A."/>
            <person name="Terry A."/>
            <person name="Salamov A."/>
            <person name="Shapiro H."/>
            <person name="Nishiyama T."/>
            <person name="Perroud P.-F."/>
            <person name="Lindquist E."/>
            <person name="Kamisugi Y."/>
            <person name="Tanahashi T."/>
            <person name="Sakakibara K."/>
            <person name="Fujita T."/>
            <person name="Oishi K."/>
            <person name="Shin-I T."/>
            <person name="Kuroki Y."/>
            <person name="Toyoda A."/>
            <person name="Suzuki Y."/>
            <person name="Hashimoto A."/>
            <person name="Yamaguchi K."/>
            <person name="Sugano A."/>
            <person name="Kohara Y."/>
            <person name="Fujiyama A."/>
            <person name="Anterola A."/>
            <person name="Aoki S."/>
            <person name="Ashton N."/>
            <person name="Barbazuk W.B."/>
            <person name="Barker E."/>
            <person name="Bennetzen J."/>
            <person name="Bezanilla M."/>
            <person name="Blankenship R."/>
            <person name="Cho S.H."/>
            <person name="Dutcher S."/>
            <person name="Estelle M."/>
            <person name="Fawcett J.A."/>
            <person name="Gundlach H."/>
            <person name="Hanada K."/>
            <person name="Heyl A."/>
            <person name="Hicks K.A."/>
            <person name="Hugh J."/>
            <person name="Lohr M."/>
            <person name="Mayer K."/>
            <person name="Melkozernov A."/>
            <person name="Murata T."/>
            <person name="Nelson D."/>
            <person name="Pils B."/>
            <person name="Prigge M."/>
            <person name="Reiss B."/>
            <person name="Renner T."/>
            <person name="Rombauts S."/>
            <person name="Rushton P."/>
            <person name="Sanderfoot A."/>
            <person name="Schween G."/>
            <person name="Shiu S.-H."/>
            <person name="Stueber K."/>
            <person name="Theodoulou F.L."/>
            <person name="Tu H."/>
            <person name="Van de Peer Y."/>
            <person name="Verrier P.J."/>
            <person name="Waters E."/>
            <person name="Wood A."/>
            <person name="Yang L."/>
            <person name="Cove D."/>
            <person name="Cuming A."/>
            <person name="Hasebe M."/>
            <person name="Lucas S."/>
            <person name="Mishler D.B."/>
            <person name="Reski R."/>
            <person name="Grigoriev I."/>
            <person name="Quatrano R.S."/>
            <person name="Boore J.L."/>
        </authorList>
    </citation>
    <scope>NUCLEOTIDE SEQUENCE [LARGE SCALE GENOMIC DNA]</scope>
    <source>
        <strain evidence="11 12">cv. Gransden 2004</strain>
    </source>
</reference>
<protein>
    <recommendedName>
        <fullName evidence="13">Glycosyltransferase family 92 protein</fullName>
    </recommendedName>
</protein>
<comment type="subcellular location">
    <subcellularLocation>
        <location evidence="1">Membrane</location>
        <topology evidence="1">Single-pass membrane protein</topology>
    </subcellularLocation>
</comment>
<dbReference type="Gramene" id="Pp3c21_19210V3.1">
    <property type="protein sequence ID" value="Pp3c21_19210V3.1"/>
    <property type="gene ID" value="Pp3c21_19210"/>
</dbReference>
<evidence type="ECO:0000256" key="7">
    <source>
        <dbReference type="ARBA" id="ARBA00023136"/>
    </source>
</evidence>
<evidence type="ECO:0000256" key="8">
    <source>
        <dbReference type="SAM" id="MobiDB-lite"/>
    </source>
</evidence>
<keyword evidence="6 9" id="KW-1133">Transmembrane helix</keyword>
<dbReference type="EnsemblPlants" id="Pp3c21_19210V3.2">
    <property type="protein sequence ID" value="Pp3c21_19210V3.2"/>
    <property type="gene ID" value="Pp3c21_19210"/>
</dbReference>
<evidence type="ECO:0000256" key="6">
    <source>
        <dbReference type="ARBA" id="ARBA00022989"/>
    </source>
</evidence>
<evidence type="ECO:0000313" key="11">
    <source>
        <dbReference type="EnsemblPlants" id="Pp3c21_19210V3.1"/>
    </source>
</evidence>
<dbReference type="GO" id="GO:0016757">
    <property type="term" value="F:glycosyltransferase activity"/>
    <property type="evidence" value="ECO:0000318"/>
    <property type="project" value="GO_Central"/>
</dbReference>
<gene>
    <name evidence="11" type="primary">LOC112274493</name>
    <name evidence="10" type="ORF">PHYPA_026387</name>
</gene>
<name>A9U0F8_PHYPA</name>
<dbReference type="HOGENOM" id="CLU_403035_0_0_1"/>
<dbReference type="Pfam" id="PF01697">
    <property type="entry name" value="Glyco_transf_92"/>
    <property type="match status" value="1"/>
</dbReference>